<evidence type="ECO:0000313" key="4">
    <source>
        <dbReference type="Proteomes" id="UP000494115"/>
    </source>
</evidence>
<feature type="domain" description="DUF1835" evidence="1">
    <location>
        <begin position="5"/>
        <end position="118"/>
    </location>
</feature>
<gene>
    <name evidence="3" type="ORF">LMG28138_05355</name>
</gene>
<protein>
    <recommendedName>
        <fullName evidence="5">DUF1835 domain-containing protein</fullName>
    </recommendedName>
</protein>
<dbReference type="EMBL" id="CADIKM010000055">
    <property type="protein sequence ID" value="CAB3803448.1"/>
    <property type="molecule type" value="Genomic_DNA"/>
</dbReference>
<dbReference type="AlphaFoldDB" id="A0A6S7BKC4"/>
<sequence>MAYLHAVNGDHAADLLNDALTTAGRDDRVVCLRDDLAVGPIEGIDEDPGARVSFWQTVLDNPERDLRKEFEAQAAALAELAHTRMEVVVWHGLSAADQLMLRRVAFHLRNAPQRLNEVGLTLREADPARIGPGKQIAVGHYSPDILRARFPTIVPIPVLRISRLALEWQEVKRVNSEVRRLTTNTFARSSFHELDALIIEHVTAERQPLNHLVSEVMRANTGFLATDVLVLWRIRTLADAGRLSLRGKGKEREIALPLHENVLDTPR</sequence>
<dbReference type="Pfam" id="PF08874">
    <property type="entry name" value="DUF1835"/>
    <property type="match status" value="1"/>
</dbReference>
<dbReference type="Proteomes" id="UP000494115">
    <property type="component" value="Unassembled WGS sequence"/>
</dbReference>
<name>A0A6S7BKC4_9BURK</name>
<dbReference type="RefSeq" id="WP_175107919.1">
    <property type="nucleotide sequence ID" value="NZ_CADIKM010000055.1"/>
</dbReference>
<evidence type="ECO:0000259" key="2">
    <source>
        <dbReference type="Pfam" id="PF12395"/>
    </source>
</evidence>
<dbReference type="Pfam" id="PF12395">
    <property type="entry name" value="DUF3658"/>
    <property type="match status" value="1"/>
</dbReference>
<keyword evidence="4" id="KW-1185">Reference proteome</keyword>
<organism evidence="3 4">
    <name type="scientific">Pararobbsia alpina</name>
    <dbReference type="NCBI Taxonomy" id="621374"/>
    <lineage>
        <taxon>Bacteria</taxon>
        <taxon>Pseudomonadati</taxon>
        <taxon>Pseudomonadota</taxon>
        <taxon>Betaproteobacteria</taxon>
        <taxon>Burkholderiales</taxon>
        <taxon>Burkholderiaceae</taxon>
        <taxon>Pararobbsia</taxon>
    </lineage>
</organism>
<evidence type="ECO:0000313" key="3">
    <source>
        <dbReference type="EMBL" id="CAB3803448.1"/>
    </source>
</evidence>
<evidence type="ECO:0008006" key="5">
    <source>
        <dbReference type="Google" id="ProtNLM"/>
    </source>
</evidence>
<accession>A0A6S7BKC4</accession>
<evidence type="ECO:0000259" key="1">
    <source>
        <dbReference type="Pfam" id="PF08874"/>
    </source>
</evidence>
<feature type="domain" description="DUF3658" evidence="2">
    <location>
        <begin position="156"/>
        <end position="250"/>
    </location>
</feature>
<dbReference type="InterPro" id="IPR014973">
    <property type="entry name" value="DUF1835"/>
</dbReference>
<proteinExistence type="predicted"/>
<dbReference type="InterPro" id="IPR022123">
    <property type="entry name" value="DUF3658"/>
</dbReference>
<reference evidence="3 4" key="1">
    <citation type="submission" date="2020-04" db="EMBL/GenBank/DDBJ databases">
        <authorList>
            <person name="De Canck E."/>
        </authorList>
    </citation>
    <scope>NUCLEOTIDE SEQUENCE [LARGE SCALE GENOMIC DNA]</scope>
    <source>
        <strain evidence="3 4">LMG 28138</strain>
    </source>
</reference>